<dbReference type="Proteomes" id="UP000028659">
    <property type="component" value="Genome"/>
</dbReference>
<dbReference type="OrthoDB" id="6684at10239"/>
<accession>A0A076G7D3</accession>
<protein>
    <submittedName>
        <fullName evidence="1">Uncharacterized protein</fullName>
    </submittedName>
</protein>
<sequence>MTAIDYDNLDVVRALVGDGVPSKSTLPAVWWLTTDPRQVDAFDTWLADYKAHVEKVGELAKSLGLDGAEDVYMWSGGKASVITGFRVPTYMGHWNTEHPDYRPIPAGWRIDKKENLLVPSRKTKADRESQANKDFAAIKRVPNVRAYMSGLPTEIALDDRSFGGTIYAVNYRRGENCVWAYSGGDPDRQPEKRANAEIDTSVWHRMKLSILAALMEEKAERAKAEEVGA</sequence>
<dbReference type="EMBL" id="KM083128">
    <property type="protein sequence ID" value="AII28207.1"/>
    <property type="molecule type" value="Genomic_DNA"/>
</dbReference>
<dbReference type="KEGG" id="vg:23680230"/>
<name>A0A076G7D3_9CAUD</name>
<reference evidence="1 2" key="1">
    <citation type="submission" date="2014-07" db="EMBL/GenBank/DDBJ databases">
        <authorList>
            <person name="Simmons-Yager K."/>
            <person name="Taylor B.J."/>
            <person name="Thorniley A.J."/>
            <person name="Dasenko M.A."/>
            <person name="Denver D.R."/>
            <person name="Garcia-Ruiz H."/>
            <person name="Hoyer J.S."/>
            <person name="Jogdeo S."/>
            <person name="Sullivan C.M."/>
            <person name="Peterson M.R."/>
            <person name="Rowley E.R."/>
            <person name="Schnitzler C.E."/>
            <person name="Vining K.J."/>
            <person name="Almabruk K.H."/>
            <person name="Banawas S."/>
            <person name="Beatty C."/>
            <person name="Bullock C.J."/>
            <person name="Cappellazzi J.E."/>
            <person name="Chagani S.E."/>
            <person name="Chatterjee P."/>
            <person name="Cram E.D."/>
            <person name="Elorriaga M.E.S.T.E.F.A."/>
            <person name="Esser M."/>
            <person name="Fellows E.J."/>
            <person name="Garcia G.R."/>
            <person name="Gullaba J.M."/>
            <person name="Kinsley M.A."/>
            <person name="Luo F."/>
            <person name="Mcginnis M."/>
            <person name="Paquette C.E."/>
            <person name="Reddekopp R.L."/>
            <person name="Rosen K.L."/>
            <person name="Sahlfeld L.M."/>
            <person name="Vondras A.M."/>
            <person name="Wang J.X."/>
            <person name="Weiss E.S."/>
            <person name="Wernick R."/>
            <person name="Abuelizz H.A."/>
            <person name="Amaro Y."/>
            <person name="Archer C.L."/>
            <person name="Basu A."/>
            <person name="Bellinger M.R."/>
            <person name="Johnson S.F."/>
            <person name="Kitchen S.A."/>
            <person name="Li M."/>
            <person name="Morey-Castro K.E."/>
            <person name="Lavalleur H.J."/>
            <person name="Rangel L.J."/>
            <person name="Ree J.F."/>
            <person name="Shay S.D."/>
            <person name="Sheng Y."/>
            <person name="Smyth J.C."/>
            <person name="Stamm E.A."/>
            <person name="Taylor C.R."/>
            <person name="Vining O.B."/>
            <person name="Wanzeck K.M."/>
            <person name="Watson G."/>
            <person name="Bruck A.J."/>
            <person name="Anders K.R."/>
            <person name="Braun M.A."/>
            <person name="Delesalle V.A."/>
            <person name="Hughes L.E."/>
            <person name="Ware V.C."/>
            <person name="Bradley K.W."/>
            <person name="Barker L.P."/>
            <person name="Asai D.J."/>
            <person name="Bowman C.A."/>
            <person name="Russell D.A."/>
            <person name="Pope W.H."/>
            <person name="Jacobs-Sera D."/>
            <person name="Hendrix R.W."/>
            <person name="Hatfull G.F."/>
        </authorList>
    </citation>
    <scope>NUCLEOTIDE SEQUENCE [LARGE SCALE GENOMIC DNA]</scope>
</reference>
<evidence type="ECO:0000313" key="1">
    <source>
        <dbReference type="EMBL" id="AII28207.1"/>
    </source>
</evidence>
<dbReference type="RefSeq" id="YP_009125442.1">
    <property type="nucleotide sequence ID" value="NC_026597.1"/>
</dbReference>
<evidence type="ECO:0000313" key="2">
    <source>
        <dbReference type="Proteomes" id="UP000028659"/>
    </source>
</evidence>
<keyword evidence="2" id="KW-1185">Reference proteome</keyword>
<dbReference type="GeneID" id="23680230"/>
<proteinExistence type="predicted"/>
<organism evidence="1 2">
    <name type="scientific">Mycobacterium phage Sparky</name>
    <dbReference type="NCBI Taxonomy" id="1527493"/>
    <lineage>
        <taxon>Viruses</taxon>
        <taxon>Duplodnaviria</taxon>
        <taxon>Heunggongvirae</taxon>
        <taxon>Uroviricota</taxon>
        <taxon>Caudoviricetes</taxon>
        <taxon>Sparkyvirus</taxon>
        <taxon>Sparkyvirus sparky</taxon>
    </lineage>
</organism>
<gene>
    <name evidence="1" type="primary">63</name>
    <name evidence="1" type="ORF">PBI_SPARKY_63</name>
</gene>